<protein>
    <submittedName>
        <fullName evidence="1">Uncharacterized protein</fullName>
    </submittedName>
</protein>
<evidence type="ECO:0000313" key="1">
    <source>
        <dbReference type="EMBL" id="KAJ3473802.1"/>
    </source>
</evidence>
<proteinExistence type="predicted"/>
<accession>A0ACC1QFD3</accession>
<name>A0ACC1QFD3_9HYPO</name>
<sequence>MVGAAVVTEEALDPPPPPPRLFERLRQIAGYTWDESIHPVHSTYDYWQLRDLSWRPAFLAARGNDIL</sequence>
<comment type="caution">
    <text evidence="1">The sequence shown here is derived from an EMBL/GenBank/DDBJ whole genome shotgun (WGS) entry which is preliminary data.</text>
</comment>
<evidence type="ECO:0000313" key="2">
    <source>
        <dbReference type="Proteomes" id="UP001148737"/>
    </source>
</evidence>
<organism evidence="1 2">
    <name type="scientific">Lecanicillium saksenae</name>
    <dbReference type="NCBI Taxonomy" id="468837"/>
    <lineage>
        <taxon>Eukaryota</taxon>
        <taxon>Fungi</taxon>
        <taxon>Dikarya</taxon>
        <taxon>Ascomycota</taxon>
        <taxon>Pezizomycotina</taxon>
        <taxon>Sordariomycetes</taxon>
        <taxon>Hypocreomycetidae</taxon>
        <taxon>Hypocreales</taxon>
        <taxon>Cordycipitaceae</taxon>
        <taxon>Lecanicillium</taxon>
    </lineage>
</organism>
<keyword evidence="2" id="KW-1185">Reference proteome</keyword>
<dbReference type="Proteomes" id="UP001148737">
    <property type="component" value="Unassembled WGS sequence"/>
</dbReference>
<reference evidence="1" key="1">
    <citation type="submission" date="2022-07" db="EMBL/GenBank/DDBJ databases">
        <title>Genome Sequence of Lecanicillium saksenae.</title>
        <authorList>
            <person name="Buettner E."/>
        </authorList>
    </citation>
    <scope>NUCLEOTIDE SEQUENCE</scope>
    <source>
        <strain evidence="1">VT-O1</strain>
    </source>
</reference>
<gene>
    <name evidence="1" type="ORF">NLG97_g10125</name>
</gene>
<dbReference type="EMBL" id="JANAKD010002369">
    <property type="protein sequence ID" value="KAJ3473802.1"/>
    <property type="molecule type" value="Genomic_DNA"/>
</dbReference>